<dbReference type="EMBL" id="LKEB01000059">
    <property type="protein sequence ID" value="ROV99201.1"/>
    <property type="molecule type" value="Genomic_DNA"/>
</dbReference>
<protein>
    <recommendedName>
        <fullName evidence="11">Major facilitator superfamily (MFS) profile domain-containing protein</fullName>
    </recommendedName>
</protein>
<evidence type="ECO:0000256" key="7">
    <source>
        <dbReference type="SAM" id="MobiDB-lite"/>
    </source>
</evidence>
<dbReference type="Proteomes" id="UP000285146">
    <property type="component" value="Unassembled WGS sequence"/>
</dbReference>
<evidence type="ECO:0000256" key="5">
    <source>
        <dbReference type="ARBA" id="ARBA00022989"/>
    </source>
</evidence>
<evidence type="ECO:0000256" key="3">
    <source>
        <dbReference type="ARBA" id="ARBA00022448"/>
    </source>
</evidence>
<dbReference type="Pfam" id="PF07690">
    <property type="entry name" value="MFS_1"/>
    <property type="match status" value="1"/>
</dbReference>
<feature type="transmembrane region" description="Helical" evidence="8">
    <location>
        <begin position="274"/>
        <end position="293"/>
    </location>
</feature>
<evidence type="ECO:0000313" key="10">
    <source>
        <dbReference type="Proteomes" id="UP000285146"/>
    </source>
</evidence>
<keyword evidence="6 8" id="KW-0472">Membrane</keyword>
<dbReference type="InParanoid" id="A0A423W794"/>
<feature type="region of interest" description="Disordered" evidence="7">
    <location>
        <begin position="40"/>
        <end position="70"/>
    </location>
</feature>
<evidence type="ECO:0008006" key="11">
    <source>
        <dbReference type="Google" id="ProtNLM"/>
    </source>
</evidence>
<dbReference type="PANTHER" id="PTHR23501">
    <property type="entry name" value="MAJOR FACILITATOR SUPERFAMILY"/>
    <property type="match status" value="1"/>
</dbReference>
<accession>A0A423W794</accession>
<dbReference type="InterPro" id="IPR036259">
    <property type="entry name" value="MFS_trans_sf"/>
</dbReference>
<dbReference type="Gene3D" id="1.20.1250.20">
    <property type="entry name" value="MFS general substrate transporter like domains"/>
    <property type="match status" value="1"/>
</dbReference>
<feature type="transmembrane region" description="Helical" evidence="8">
    <location>
        <begin position="347"/>
        <end position="374"/>
    </location>
</feature>
<evidence type="ECO:0000256" key="8">
    <source>
        <dbReference type="SAM" id="Phobius"/>
    </source>
</evidence>
<evidence type="ECO:0000256" key="1">
    <source>
        <dbReference type="ARBA" id="ARBA00004141"/>
    </source>
</evidence>
<feature type="compositionally biased region" description="Basic and acidic residues" evidence="7">
    <location>
        <begin position="54"/>
        <end position="70"/>
    </location>
</feature>
<evidence type="ECO:0000313" key="9">
    <source>
        <dbReference type="EMBL" id="ROV99201.1"/>
    </source>
</evidence>
<comment type="similarity">
    <text evidence="2">Belongs to the major facilitator superfamily. TCR/Tet family.</text>
</comment>
<proteinExistence type="inferred from homology"/>
<dbReference type="OrthoDB" id="10021397at2759"/>
<evidence type="ECO:0000256" key="4">
    <source>
        <dbReference type="ARBA" id="ARBA00022692"/>
    </source>
</evidence>
<dbReference type="InterPro" id="IPR011701">
    <property type="entry name" value="MFS"/>
</dbReference>
<comment type="subcellular location">
    <subcellularLocation>
        <location evidence="1">Membrane</location>
        <topology evidence="1">Multi-pass membrane protein</topology>
    </subcellularLocation>
</comment>
<feature type="transmembrane region" description="Helical" evidence="8">
    <location>
        <begin position="200"/>
        <end position="222"/>
    </location>
</feature>
<keyword evidence="10" id="KW-1185">Reference proteome</keyword>
<feature type="transmembrane region" description="Helical" evidence="8">
    <location>
        <begin position="386"/>
        <end position="405"/>
    </location>
</feature>
<dbReference type="SUPFAM" id="SSF103473">
    <property type="entry name" value="MFS general substrate transporter"/>
    <property type="match status" value="1"/>
</dbReference>
<dbReference type="PANTHER" id="PTHR23501:SF12">
    <property type="entry name" value="MAJOR FACILITATOR SUPERFAMILY (MFS) PROFILE DOMAIN-CONTAINING PROTEIN-RELATED"/>
    <property type="match status" value="1"/>
</dbReference>
<gene>
    <name evidence="9" type="ORF">VPNG_08201</name>
</gene>
<evidence type="ECO:0000256" key="6">
    <source>
        <dbReference type="ARBA" id="ARBA00023136"/>
    </source>
</evidence>
<dbReference type="GO" id="GO:0022857">
    <property type="term" value="F:transmembrane transporter activity"/>
    <property type="evidence" value="ECO:0007669"/>
    <property type="project" value="InterPro"/>
</dbReference>
<comment type="caution">
    <text evidence="9">The sequence shown here is derived from an EMBL/GenBank/DDBJ whole genome shotgun (WGS) entry which is preliminary data.</text>
</comment>
<organism evidence="9 10">
    <name type="scientific">Cytospora leucostoma</name>
    <dbReference type="NCBI Taxonomy" id="1230097"/>
    <lineage>
        <taxon>Eukaryota</taxon>
        <taxon>Fungi</taxon>
        <taxon>Dikarya</taxon>
        <taxon>Ascomycota</taxon>
        <taxon>Pezizomycotina</taxon>
        <taxon>Sordariomycetes</taxon>
        <taxon>Sordariomycetidae</taxon>
        <taxon>Diaporthales</taxon>
        <taxon>Cytosporaceae</taxon>
        <taxon>Cytospora</taxon>
    </lineage>
</organism>
<feature type="transmembrane region" description="Helical" evidence="8">
    <location>
        <begin position="170"/>
        <end position="194"/>
    </location>
</feature>
<feature type="transmembrane region" description="Helical" evidence="8">
    <location>
        <begin position="305"/>
        <end position="327"/>
    </location>
</feature>
<keyword evidence="4 8" id="KW-0812">Transmembrane</keyword>
<feature type="transmembrane region" description="Helical" evidence="8">
    <location>
        <begin position="234"/>
        <end position="254"/>
    </location>
</feature>
<name>A0A423W794_9PEZI</name>
<evidence type="ECO:0000256" key="2">
    <source>
        <dbReference type="ARBA" id="ARBA00007520"/>
    </source>
</evidence>
<feature type="transmembrane region" description="Helical" evidence="8">
    <location>
        <begin position="483"/>
        <end position="500"/>
    </location>
</feature>
<keyword evidence="3" id="KW-0813">Transport</keyword>
<reference evidence="9 10" key="1">
    <citation type="submission" date="2015-09" db="EMBL/GenBank/DDBJ databases">
        <title>Host preference determinants of Valsa canker pathogens revealed by comparative genomics.</title>
        <authorList>
            <person name="Yin Z."/>
            <person name="Huang L."/>
        </authorList>
    </citation>
    <scope>NUCLEOTIDE SEQUENCE [LARGE SCALE GENOMIC DNA]</scope>
    <source>
        <strain evidence="9 10">SXYLt</strain>
    </source>
</reference>
<sequence>MLQIFSRRRRGHKVLSNTLRHARLLLPPPLLRRTERAAKLTTATRQPPHQQIRLGDEVPRHRRGAPRDGDVVAPKQLEGLAAAVGGPKGCARRKPAMVPVAFHCHWKHSCQPSRRSVSERTWCTRCVWAMAWEMQAVAQEAVKVGIYRTSGRDQLLTANGMRAPNMKALIIGRVWAGVGGAGMYLGTLNLAVATSTQREASLYVGIIAFVYGAGCILGPVIGGALADSSATWRWAFYIILVVFDALSRIYVFALPSIPMQADRRWADKVKELDWLGVVLSAGMYVCFVLAFTFGGAEWAWSSSRALVVVSGVLAAAFAASQVWAPLLADRQSQRLFPVNFVGNLQHLLQYLCMATSSAALFVAIYYIPLYFLFVHGNSGIEAAVHLLPFMVIYVTATLSCGYLLPRVGPHWAWYLVSGVLLVCGGAAMTKVGVDTSPAHVYGFSILGFGQTMTQASYGVSMALVEPARIPESIQFINAAQGQSMLISLVIASAVFHNVALNGMEKALAGLGFTATQIQGAIAGADSSLLQELSPANERKAVEAIMNAIGRNGF</sequence>
<dbReference type="GO" id="GO:0005886">
    <property type="term" value="C:plasma membrane"/>
    <property type="evidence" value="ECO:0007669"/>
    <property type="project" value="TreeGrafter"/>
</dbReference>
<keyword evidence="5 8" id="KW-1133">Transmembrane helix</keyword>
<dbReference type="AlphaFoldDB" id="A0A423W794"/>
<feature type="transmembrane region" description="Helical" evidence="8">
    <location>
        <begin position="411"/>
        <end position="428"/>
    </location>
</feature>